<dbReference type="GO" id="GO:0009432">
    <property type="term" value="P:SOS response"/>
    <property type="evidence" value="ECO:0007669"/>
    <property type="project" value="TreeGrafter"/>
</dbReference>
<reference evidence="12 13" key="1">
    <citation type="journal article" date="2012" name="J. Bacteriol.">
        <title>Complete Genome Sequence of Flavobacterium indicum GPSTA100-9T, Isolated from Warm Spring Water.</title>
        <authorList>
            <person name="Barbier P."/>
            <person name="Houel A."/>
            <person name="Loux V."/>
            <person name="Poulain J."/>
            <person name="Bernardet J.F."/>
            <person name="Touchon M."/>
            <person name="Duchaud E."/>
        </authorList>
    </citation>
    <scope>NUCLEOTIDE SEQUENCE [LARGE SCALE GENOMIC DNA]</scope>
    <source>
        <strain evidence="13">DSM 17447 / CIP 109464 / GPTSA100-9</strain>
    </source>
</reference>
<dbReference type="STRING" id="1094466.KQS_09380"/>
<evidence type="ECO:0000256" key="8">
    <source>
        <dbReference type="ARBA" id="ARBA00033408"/>
    </source>
</evidence>
<keyword evidence="6" id="KW-0067">ATP-binding</keyword>
<evidence type="ECO:0000256" key="1">
    <source>
        <dbReference type="ARBA" id="ARBA00003618"/>
    </source>
</evidence>
<dbReference type="eggNOG" id="COG0497">
    <property type="taxonomic scope" value="Bacteria"/>
</dbReference>
<dbReference type="Gene3D" id="3.40.50.300">
    <property type="entry name" value="P-loop containing nucleotide triphosphate hydrolases"/>
    <property type="match status" value="2"/>
</dbReference>
<keyword evidence="10" id="KW-0175">Coiled coil</keyword>
<evidence type="ECO:0000256" key="10">
    <source>
        <dbReference type="SAM" id="Coils"/>
    </source>
</evidence>
<evidence type="ECO:0000259" key="11">
    <source>
        <dbReference type="Pfam" id="PF02463"/>
    </source>
</evidence>
<sequence>MLLSLSVQNYALIEHLEIHFSNQFSTITGETGAGKSILLGALGLIMGNRADLSSLKDKEKKCIVEATFQVDKYNLENLFAENELDYETTTIIRREILPSGKSRAFVNDTPTNLAEVQVLAEHLLDIHSQHETRELEQQDYQLSVLDAIGNNASLLKEYTVQLSNYKRIGKALSELKAESETSVKEQDYNLFLFNELEQVGLKIDEQKELEEELESLNNVELINECLSKIVAFANEEQIGFIATVKEAKSALIKIASFSKIYHDLFERLQSALIELEDITETSQLLAEKVVFDPERLAFVSSRLQTIYDLQKKHQVATIEELIKIQDHLSSKLNRVTDLKDSILKLEEELKEKENSLNELAIQIHNNREGAIPQFVAKAENILAELGMPNAKFQFSLEVSDVYFSNGKNVIELLFSANKGTNFGTIKKVASGGEMSRIMLAIKSILADYTNLPTIIFDEIDTGVSGEIALKMAEIMKSMSEKRQVFAITHLPQIASKGNQHYKVFKYSEGDTTLSKIVSLTLDERVKEIAEMLSGKEYTESAINHAKTLLN</sequence>
<evidence type="ECO:0000256" key="5">
    <source>
        <dbReference type="ARBA" id="ARBA00022763"/>
    </source>
</evidence>
<dbReference type="GO" id="GO:0006281">
    <property type="term" value="P:DNA repair"/>
    <property type="evidence" value="ECO:0007669"/>
    <property type="project" value="UniProtKB-KW"/>
</dbReference>
<dbReference type="AlphaFoldDB" id="H8XUN2"/>
<dbReference type="PANTHER" id="PTHR11059">
    <property type="entry name" value="DNA REPAIR PROTEIN RECN"/>
    <property type="match status" value="1"/>
</dbReference>
<dbReference type="PIRSF" id="PIRSF003128">
    <property type="entry name" value="RecN"/>
    <property type="match status" value="1"/>
</dbReference>
<dbReference type="CDD" id="cd03241">
    <property type="entry name" value="ABC_RecN"/>
    <property type="match status" value="2"/>
</dbReference>
<dbReference type="PANTHER" id="PTHR11059:SF0">
    <property type="entry name" value="DNA REPAIR PROTEIN RECN"/>
    <property type="match status" value="1"/>
</dbReference>
<dbReference type="NCBIfam" id="TIGR00634">
    <property type="entry name" value="recN"/>
    <property type="match status" value="1"/>
</dbReference>
<accession>H8XUN2</accession>
<dbReference type="EMBL" id="HE774682">
    <property type="protein sequence ID" value="CCG53810.1"/>
    <property type="molecule type" value="Genomic_DNA"/>
</dbReference>
<keyword evidence="7 9" id="KW-0234">DNA repair</keyword>
<dbReference type="Proteomes" id="UP000007599">
    <property type="component" value="Chromosome I"/>
</dbReference>
<keyword evidence="5 9" id="KW-0227">DNA damage</keyword>
<evidence type="ECO:0000256" key="7">
    <source>
        <dbReference type="ARBA" id="ARBA00023204"/>
    </source>
</evidence>
<dbReference type="GO" id="GO:0043590">
    <property type="term" value="C:bacterial nucleoid"/>
    <property type="evidence" value="ECO:0007669"/>
    <property type="project" value="TreeGrafter"/>
</dbReference>
<comment type="similarity">
    <text evidence="2 9">Belongs to the RecN family.</text>
</comment>
<protein>
    <recommendedName>
        <fullName evidence="3 9">DNA repair protein RecN</fullName>
    </recommendedName>
    <alternativeName>
        <fullName evidence="8 9">Recombination protein N</fullName>
    </alternativeName>
</protein>
<keyword evidence="4" id="KW-0547">Nucleotide-binding</keyword>
<name>H8XUN2_FLAIG</name>
<feature type="coiled-coil region" evidence="10">
    <location>
        <begin position="328"/>
        <end position="362"/>
    </location>
</feature>
<dbReference type="GO" id="GO:0005524">
    <property type="term" value="F:ATP binding"/>
    <property type="evidence" value="ECO:0007669"/>
    <property type="project" value="UniProtKB-KW"/>
</dbReference>
<dbReference type="KEGG" id="fin:KQS_09380"/>
<dbReference type="InterPro" id="IPR004604">
    <property type="entry name" value="DNA_recomb/repair_RecN"/>
</dbReference>
<evidence type="ECO:0000256" key="9">
    <source>
        <dbReference type="PIRNR" id="PIRNR003128"/>
    </source>
</evidence>
<dbReference type="OrthoDB" id="9806954at2"/>
<evidence type="ECO:0000313" key="13">
    <source>
        <dbReference type="Proteomes" id="UP000007599"/>
    </source>
</evidence>
<evidence type="ECO:0000256" key="6">
    <source>
        <dbReference type="ARBA" id="ARBA00022840"/>
    </source>
</evidence>
<dbReference type="InterPro" id="IPR003395">
    <property type="entry name" value="RecF/RecN/SMC_N"/>
</dbReference>
<dbReference type="PATRIC" id="fig|1094466.5.peg.1843"/>
<dbReference type="HOGENOM" id="CLU_018297_3_1_10"/>
<evidence type="ECO:0000256" key="2">
    <source>
        <dbReference type="ARBA" id="ARBA00009441"/>
    </source>
</evidence>
<comment type="function">
    <text evidence="1 9">May be involved in recombinational repair of damaged DNA.</text>
</comment>
<organism evidence="12 13">
    <name type="scientific">Flavobacterium indicum (strain DSM 17447 / CIP 109464 / GPTSA100-9)</name>
    <dbReference type="NCBI Taxonomy" id="1094466"/>
    <lineage>
        <taxon>Bacteria</taxon>
        <taxon>Pseudomonadati</taxon>
        <taxon>Bacteroidota</taxon>
        <taxon>Flavobacteriia</taxon>
        <taxon>Flavobacteriales</taxon>
        <taxon>Flavobacteriaceae</taxon>
        <taxon>Flavobacterium</taxon>
    </lineage>
</organism>
<feature type="domain" description="RecF/RecN/SMC N-terminal" evidence="11">
    <location>
        <begin position="5"/>
        <end position="509"/>
    </location>
</feature>
<dbReference type="RefSeq" id="WP_014388929.1">
    <property type="nucleotide sequence ID" value="NC_017025.1"/>
</dbReference>
<keyword evidence="13" id="KW-1185">Reference proteome</keyword>
<evidence type="ECO:0000256" key="3">
    <source>
        <dbReference type="ARBA" id="ARBA00021315"/>
    </source>
</evidence>
<dbReference type="Pfam" id="PF02463">
    <property type="entry name" value="SMC_N"/>
    <property type="match status" value="1"/>
</dbReference>
<evidence type="ECO:0000313" key="12">
    <source>
        <dbReference type="EMBL" id="CCG53810.1"/>
    </source>
</evidence>
<proteinExistence type="inferred from homology"/>
<dbReference type="InterPro" id="IPR027417">
    <property type="entry name" value="P-loop_NTPase"/>
</dbReference>
<reference evidence="13" key="2">
    <citation type="submission" date="2012-03" db="EMBL/GenBank/DDBJ databases">
        <title>Complete genome sequence of Flavobacterium indicum GPTSA100-9T, isolated from warm spring water.</title>
        <authorList>
            <person name="Barbier P."/>
            <person name="Houel A."/>
            <person name="Loux V."/>
            <person name="Poulain J."/>
            <person name="Bernardet J.-F."/>
            <person name="Touchon M."/>
            <person name="Duchaud E."/>
        </authorList>
    </citation>
    <scope>NUCLEOTIDE SEQUENCE [LARGE SCALE GENOMIC DNA]</scope>
    <source>
        <strain evidence="13">DSM 17447 / CIP 109464 / GPTSA100-9</strain>
    </source>
</reference>
<dbReference type="GO" id="GO:0006310">
    <property type="term" value="P:DNA recombination"/>
    <property type="evidence" value="ECO:0007669"/>
    <property type="project" value="InterPro"/>
</dbReference>
<evidence type="ECO:0000256" key="4">
    <source>
        <dbReference type="ARBA" id="ARBA00022741"/>
    </source>
</evidence>
<gene>
    <name evidence="12" type="primary">recN</name>
    <name evidence="12" type="ordered locus">KQS_09380</name>
</gene>
<dbReference type="SUPFAM" id="SSF52540">
    <property type="entry name" value="P-loop containing nucleoside triphosphate hydrolases"/>
    <property type="match status" value="1"/>
</dbReference>